<evidence type="ECO:0000313" key="5">
    <source>
        <dbReference type="EMBL" id="MYH63194.1"/>
    </source>
</evidence>
<dbReference type="GO" id="GO:0004553">
    <property type="term" value="F:hydrolase activity, hydrolyzing O-glycosyl compounds"/>
    <property type="evidence" value="ECO:0007669"/>
    <property type="project" value="InterPro"/>
</dbReference>
<evidence type="ECO:0000256" key="2">
    <source>
        <dbReference type="ARBA" id="ARBA00023295"/>
    </source>
</evidence>
<keyword evidence="1 3" id="KW-0378">Hydrolase</keyword>
<evidence type="ECO:0000256" key="3">
    <source>
        <dbReference type="RuleBase" id="RU361153"/>
    </source>
</evidence>
<dbReference type="PANTHER" id="PTHR12631">
    <property type="entry name" value="ALPHA-L-IDURONIDASE"/>
    <property type="match status" value="1"/>
</dbReference>
<dbReference type="InterPro" id="IPR051923">
    <property type="entry name" value="Glycosyl_Hydrolase_39"/>
</dbReference>
<accession>A0A6B1GAT3</accession>
<dbReference type="PANTHER" id="PTHR12631:SF10">
    <property type="entry name" value="BETA-XYLOSIDASE-LIKE PROTEIN-RELATED"/>
    <property type="match status" value="1"/>
</dbReference>
<feature type="domain" description="Glycoside hydrolase family 5" evidence="4">
    <location>
        <begin position="77"/>
        <end position="262"/>
    </location>
</feature>
<organism evidence="5">
    <name type="scientific">Caldilineaceae bacterium SB0675_bin_29</name>
    <dbReference type="NCBI Taxonomy" id="2605266"/>
    <lineage>
        <taxon>Bacteria</taxon>
        <taxon>Bacillati</taxon>
        <taxon>Chloroflexota</taxon>
        <taxon>Caldilineae</taxon>
        <taxon>Caldilineales</taxon>
        <taxon>Caldilineaceae</taxon>
    </lineage>
</organism>
<name>A0A6B1GAT3_9CHLR</name>
<dbReference type="InterPro" id="IPR017853">
    <property type="entry name" value="GH"/>
</dbReference>
<evidence type="ECO:0000259" key="4">
    <source>
        <dbReference type="Pfam" id="PF00150"/>
    </source>
</evidence>
<comment type="similarity">
    <text evidence="3">Belongs to the glycosyl hydrolase 5 (cellulase A) family.</text>
</comment>
<keyword evidence="2 3" id="KW-0326">Glycosidase</keyword>
<sequence length="426" mass="48169">MKRAVLETLTLWAGLLLCGGLALLLLSLNPGRRWMGSQTGETDFLPQIKGVTDLAGKMLRPRPQLDPQGAMEHADVSPFGVNVFLEQEVEPTKRERAVQLAAQAGFKWLRQEFPWEDIEVHGKGDFEDRRHEPARSSWEKYDHIVDLASQYNMNLIVRISNPPAWSRAEGNEAGSYAPPDSYQDFADFAGAIADRYRGRVQFYQLWNEPNIYPEWGNFPIDPEAYVELLKVGAEAIRAVDPDAVIIAGALAATVDLDGTTVPGRSFSDLLFLQRMYDAGAASYFDVMATQGYGLWSGPTDRRMHPRVMNFGRPQYIRDLMVANGDGHKPIWISEMNWNAAPSDVEPRYGRVSLEEQSRNLPLAYGRIIDDWPWLGVANVWYLKRATDLWERNRQPEAYFRLLAPDFTPQPVYESVKAFIASVGSQD</sequence>
<dbReference type="GO" id="GO:0000272">
    <property type="term" value="P:polysaccharide catabolic process"/>
    <property type="evidence" value="ECO:0007669"/>
    <property type="project" value="InterPro"/>
</dbReference>
<dbReference type="Pfam" id="PF00150">
    <property type="entry name" value="Cellulase"/>
    <property type="match status" value="1"/>
</dbReference>
<comment type="caution">
    <text evidence="5">The sequence shown here is derived from an EMBL/GenBank/DDBJ whole genome shotgun (WGS) entry which is preliminary data.</text>
</comment>
<dbReference type="Gene3D" id="3.20.20.80">
    <property type="entry name" value="Glycosidases"/>
    <property type="match status" value="1"/>
</dbReference>
<gene>
    <name evidence="5" type="ORF">F4148_16030</name>
</gene>
<evidence type="ECO:0000256" key="1">
    <source>
        <dbReference type="ARBA" id="ARBA00022801"/>
    </source>
</evidence>
<reference evidence="5" key="1">
    <citation type="submission" date="2019-09" db="EMBL/GenBank/DDBJ databases">
        <title>Characterisation of the sponge microbiome using genome-centric metagenomics.</title>
        <authorList>
            <person name="Engelberts J.P."/>
            <person name="Robbins S.J."/>
            <person name="De Goeij J.M."/>
            <person name="Aranda M."/>
            <person name="Bell S.C."/>
            <person name="Webster N.S."/>
        </authorList>
    </citation>
    <scope>NUCLEOTIDE SEQUENCE</scope>
    <source>
        <strain evidence="5">SB0675_bin_29</strain>
    </source>
</reference>
<dbReference type="SUPFAM" id="SSF51445">
    <property type="entry name" value="(Trans)glycosidases"/>
    <property type="match status" value="1"/>
</dbReference>
<dbReference type="AlphaFoldDB" id="A0A6B1GAT3"/>
<dbReference type="EMBL" id="VYDA01000566">
    <property type="protein sequence ID" value="MYH63194.1"/>
    <property type="molecule type" value="Genomic_DNA"/>
</dbReference>
<proteinExistence type="inferred from homology"/>
<protein>
    <submittedName>
        <fullName evidence="5">Glycoside hydrolase family 5 protein</fullName>
    </submittedName>
</protein>
<dbReference type="InterPro" id="IPR001547">
    <property type="entry name" value="Glyco_hydro_5"/>
</dbReference>